<sequence length="102" mass="11068">MGDGGNGRQGFPTESHGGKRKKIIGIAYLRGSVPLECHPEVGGRHPLAVINDLDEGTTGIHHTEYDTGGARIERVLHQFLYYRGRALYDLTRGNLVGDGIGK</sequence>
<proteinExistence type="predicted"/>
<comment type="caution">
    <text evidence="1">The sequence shown here is derived from an EMBL/GenBank/DDBJ whole genome shotgun (WGS) entry which is preliminary data.</text>
</comment>
<reference evidence="1" key="1">
    <citation type="submission" date="2019-08" db="EMBL/GenBank/DDBJ databases">
        <authorList>
            <person name="Kucharzyk K."/>
            <person name="Murdoch R.W."/>
            <person name="Higgins S."/>
            <person name="Loffler F."/>
        </authorList>
    </citation>
    <scope>NUCLEOTIDE SEQUENCE</scope>
</reference>
<accession>A0A645IXY9</accession>
<name>A0A645IXY9_9ZZZZ</name>
<gene>
    <name evidence="1" type="ORF">SDC9_203964</name>
</gene>
<dbReference type="AlphaFoldDB" id="A0A645IXY9"/>
<organism evidence="1">
    <name type="scientific">bioreactor metagenome</name>
    <dbReference type="NCBI Taxonomy" id="1076179"/>
    <lineage>
        <taxon>unclassified sequences</taxon>
        <taxon>metagenomes</taxon>
        <taxon>ecological metagenomes</taxon>
    </lineage>
</organism>
<protein>
    <submittedName>
        <fullName evidence="1">Uncharacterized protein</fullName>
    </submittedName>
</protein>
<dbReference type="EMBL" id="VSSQ01126441">
    <property type="protein sequence ID" value="MPN56278.1"/>
    <property type="molecule type" value="Genomic_DNA"/>
</dbReference>
<evidence type="ECO:0000313" key="1">
    <source>
        <dbReference type="EMBL" id="MPN56278.1"/>
    </source>
</evidence>